<dbReference type="AlphaFoldDB" id="A0A0P0C8J9"/>
<feature type="transmembrane region" description="Helical" evidence="1">
    <location>
        <begin position="53"/>
        <end position="73"/>
    </location>
</feature>
<proteinExistence type="predicted"/>
<evidence type="ECO:0000256" key="1">
    <source>
        <dbReference type="SAM" id="Phobius"/>
    </source>
</evidence>
<gene>
    <name evidence="2" type="ORF">DC20_13630</name>
</gene>
<feature type="transmembrane region" description="Helical" evidence="1">
    <location>
        <begin position="93"/>
        <end position="111"/>
    </location>
</feature>
<accession>A0A0P0C8J9</accession>
<dbReference type="STRING" id="512763.DC20_13630"/>
<dbReference type="PATRIC" id="fig|512763.3.peg.2992"/>
<dbReference type="Pfam" id="PF15071">
    <property type="entry name" value="TMEM220"/>
    <property type="match status" value="1"/>
</dbReference>
<dbReference type="KEGG" id="rti:DC20_13630"/>
<feature type="transmembrane region" description="Helical" evidence="1">
    <location>
        <begin position="29"/>
        <end position="46"/>
    </location>
</feature>
<keyword evidence="1" id="KW-1133">Transmembrane helix</keyword>
<organism evidence="2 3">
    <name type="scientific">Rufibacter tibetensis</name>
    <dbReference type="NCBI Taxonomy" id="512763"/>
    <lineage>
        <taxon>Bacteria</taxon>
        <taxon>Pseudomonadati</taxon>
        <taxon>Bacteroidota</taxon>
        <taxon>Cytophagia</taxon>
        <taxon>Cytophagales</taxon>
        <taxon>Hymenobacteraceae</taxon>
        <taxon>Rufibacter</taxon>
    </lineage>
</organism>
<dbReference type="OrthoDB" id="329078at2"/>
<dbReference type="Proteomes" id="UP000061382">
    <property type="component" value="Chromosome"/>
</dbReference>
<keyword evidence="3" id="KW-1185">Reference proteome</keyword>
<dbReference type="EMBL" id="CP012643">
    <property type="protein sequence ID" value="ALI99822.1"/>
    <property type="molecule type" value="Genomic_DNA"/>
</dbReference>
<dbReference type="InterPro" id="IPR029377">
    <property type="entry name" value="TMEM220"/>
</dbReference>
<reference evidence="2 3" key="1">
    <citation type="submission" date="2015-08" db="EMBL/GenBank/DDBJ databases">
        <title>Complete genome sequence of Rufibacter tibetensis strain 1351t, a radiation-resistant bacterium from tibet plateau.</title>
        <authorList>
            <person name="Dai J."/>
        </authorList>
    </citation>
    <scope>NUCLEOTIDE SEQUENCE [LARGE SCALE GENOMIC DNA]</scope>
    <source>
        <strain evidence="2 3">1351</strain>
    </source>
</reference>
<evidence type="ECO:0000313" key="3">
    <source>
        <dbReference type="Proteomes" id="UP000061382"/>
    </source>
</evidence>
<protein>
    <recommendedName>
        <fullName evidence="4">Transmembrane family 220, helix</fullName>
    </recommendedName>
</protein>
<name>A0A0P0C8J9_9BACT</name>
<keyword evidence="1" id="KW-0472">Membrane</keyword>
<sequence length="115" mass="13312">MKLRGLLLLVFAVLFILFAFVQLNDPDPGVWVAVYLSAAILCFLAFKRKLFRWVYALAFLGYAIAAFLLWPPIYQGIFFDMSRSPAIEEARESLGLTICALVMVYCFLLEWRYRD</sequence>
<dbReference type="RefSeq" id="WP_062544341.1">
    <property type="nucleotide sequence ID" value="NZ_CP012643.1"/>
</dbReference>
<evidence type="ECO:0000313" key="2">
    <source>
        <dbReference type="EMBL" id="ALI99822.1"/>
    </source>
</evidence>
<evidence type="ECO:0008006" key="4">
    <source>
        <dbReference type="Google" id="ProtNLM"/>
    </source>
</evidence>
<keyword evidence="1" id="KW-0812">Transmembrane</keyword>